<dbReference type="AlphaFoldDB" id="A0A2T0ZWS6"/>
<feature type="region of interest" description="Disordered" evidence="2">
    <location>
        <begin position="1"/>
        <end position="22"/>
    </location>
</feature>
<dbReference type="RefSeq" id="WP_106349986.1">
    <property type="nucleotide sequence ID" value="NZ_PVUE01000014.1"/>
</dbReference>
<dbReference type="Gene3D" id="3.30.70.1880">
    <property type="entry name" value="Protein of unknown function DUF881"/>
    <property type="match status" value="1"/>
</dbReference>
<keyword evidence="5" id="KW-1185">Reference proteome</keyword>
<dbReference type="EMBL" id="PVUE01000014">
    <property type="protein sequence ID" value="PRZ40815.1"/>
    <property type="molecule type" value="Genomic_DNA"/>
</dbReference>
<dbReference type="Proteomes" id="UP000237752">
    <property type="component" value="Unassembled WGS sequence"/>
</dbReference>
<evidence type="ECO:0000313" key="4">
    <source>
        <dbReference type="EMBL" id="PRZ40815.1"/>
    </source>
</evidence>
<feature type="transmembrane region" description="Helical" evidence="3">
    <location>
        <begin position="78"/>
        <end position="96"/>
    </location>
</feature>
<dbReference type="OrthoDB" id="3218134at2"/>
<keyword evidence="3" id="KW-0812">Transmembrane</keyword>
<evidence type="ECO:0000313" key="5">
    <source>
        <dbReference type="Proteomes" id="UP000237752"/>
    </source>
</evidence>
<sequence length="320" mass="33818">MAEDSSRPAQPVRPPPTFGRKVHKHGQVFSDMSGAMLKALLDDTLDPAYAEAAERKKAVAGAERTEQPRRRWLRRRETTLVVVGLVLAGLLVGIAYQNAARQAPSERLARNELTAKVVDQQAYVGKLQSQSETLAASVNAARDKLLTESAAGSQLLESLNALETASAQSKVTGPGVVITVSDPKPAEGNDPVGGKTQAPAINTLITDRDLQRVVNALWEGGAEAIAVNGQRLGPTTAIRQAGGAVLVDFLPVASPYKVEAIGPDNKMQTTFASSEVGRRLSTYRSVYQAGLSIDTSDKLTLKPALPPTAQVATPIGKGAK</sequence>
<dbReference type="PANTHER" id="PTHR37313:SF1">
    <property type="entry name" value="UPF0749 PROTEIN RV1823"/>
    <property type="match status" value="1"/>
</dbReference>
<comment type="similarity">
    <text evidence="1">Belongs to the UPF0749 family.</text>
</comment>
<gene>
    <name evidence="4" type="ORF">CLV47_114113</name>
</gene>
<evidence type="ECO:0000256" key="3">
    <source>
        <dbReference type="SAM" id="Phobius"/>
    </source>
</evidence>
<organism evidence="4 5">
    <name type="scientific">Antricoccus suffuscus</name>
    <dbReference type="NCBI Taxonomy" id="1629062"/>
    <lineage>
        <taxon>Bacteria</taxon>
        <taxon>Bacillati</taxon>
        <taxon>Actinomycetota</taxon>
        <taxon>Actinomycetes</taxon>
        <taxon>Geodermatophilales</taxon>
        <taxon>Antricoccaceae</taxon>
        <taxon>Antricoccus</taxon>
    </lineage>
</organism>
<keyword evidence="3" id="KW-0472">Membrane</keyword>
<comment type="caution">
    <text evidence="4">The sequence shown here is derived from an EMBL/GenBank/DDBJ whole genome shotgun (WGS) entry which is preliminary data.</text>
</comment>
<dbReference type="Pfam" id="PF05949">
    <property type="entry name" value="DUF881"/>
    <property type="match status" value="1"/>
</dbReference>
<name>A0A2T0ZWS6_9ACTN</name>
<proteinExistence type="inferred from homology"/>
<protein>
    <submittedName>
        <fullName evidence="4">Uncharacterized protein YlxW (UPF0749 family)</fullName>
    </submittedName>
</protein>
<accession>A0A2T0ZWS6</accession>
<reference evidence="4 5" key="1">
    <citation type="submission" date="2018-03" db="EMBL/GenBank/DDBJ databases">
        <title>Genomic Encyclopedia of Archaeal and Bacterial Type Strains, Phase II (KMG-II): from individual species to whole genera.</title>
        <authorList>
            <person name="Goeker M."/>
        </authorList>
    </citation>
    <scope>NUCLEOTIDE SEQUENCE [LARGE SCALE GENOMIC DNA]</scope>
    <source>
        <strain evidence="4 5">DSM 100065</strain>
    </source>
</reference>
<evidence type="ECO:0000256" key="2">
    <source>
        <dbReference type="SAM" id="MobiDB-lite"/>
    </source>
</evidence>
<dbReference type="InterPro" id="IPR010273">
    <property type="entry name" value="DUF881"/>
</dbReference>
<keyword evidence="3" id="KW-1133">Transmembrane helix</keyword>
<evidence type="ECO:0000256" key="1">
    <source>
        <dbReference type="ARBA" id="ARBA00009108"/>
    </source>
</evidence>
<dbReference type="GO" id="GO:0005886">
    <property type="term" value="C:plasma membrane"/>
    <property type="evidence" value="ECO:0007669"/>
    <property type="project" value="TreeGrafter"/>
</dbReference>
<dbReference type="PANTHER" id="PTHR37313">
    <property type="entry name" value="UPF0749 PROTEIN RV1825"/>
    <property type="match status" value="1"/>
</dbReference>